<evidence type="ECO:0000256" key="1">
    <source>
        <dbReference type="SAM" id="MobiDB-lite"/>
    </source>
</evidence>
<keyword evidence="3" id="KW-1185">Reference proteome</keyword>
<dbReference type="RefSeq" id="WP_096804945.1">
    <property type="nucleotide sequence ID" value="NZ_LRUC01000046.1"/>
</dbReference>
<protein>
    <submittedName>
        <fullName evidence="2">Uncharacterized protein</fullName>
    </submittedName>
</protein>
<dbReference type="EMBL" id="CP022196">
    <property type="protein sequence ID" value="ATG46746.1"/>
    <property type="molecule type" value="Genomic_DNA"/>
</dbReference>
<proteinExistence type="predicted"/>
<dbReference type="Proteomes" id="UP000217935">
    <property type="component" value="Chromosome"/>
</dbReference>
<dbReference type="AlphaFoldDB" id="A0A291G9R1"/>
<dbReference type="KEGG" id="ceh:CEW89_03725"/>
<evidence type="ECO:0000313" key="3">
    <source>
        <dbReference type="Proteomes" id="UP000217935"/>
    </source>
</evidence>
<evidence type="ECO:0000313" key="2">
    <source>
        <dbReference type="EMBL" id="ATG46746.1"/>
    </source>
</evidence>
<feature type="region of interest" description="Disordered" evidence="1">
    <location>
        <begin position="1"/>
        <end position="22"/>
    </location>
</feature>
<accession>A0A291G9R1</accession>
<gene>
    <name evidence="2" type="ORF">CEW89_03725</name>
</gene>
<name>A0A291G9R1_9RHOB</name>
<reference evidence="2 3" key="1">
    <citation type="submission" date="2017-06" db="EMBL/GenBank/DDBJ databases">
        <title>Celeribacter sp. TSPH2 complete genome sequence.</title>
        <authorList>
            <person name="Woo J.-H."/>
            <person name="Kim H.-S."/>
        </authorList>
    </citation>
    <scope>NUCLEOTIDE SEQUENCE [LARGE SCALE GENOMIC DNA]</scope>
    <source>
        <strain evidence="2 3">TSPH2</strain>
    </source>
</reference>
<dbReference type="STRING" id="1758178.GCA_001550095_02911"/>
<sequence length="62" mass="6889">MSKMQPQKKVIPFPTARRGRKRVGGALADARAEALKARFHEVSKAAQTGDATTPLKRLLKRF</sequence>
<organism evidence="2 3">
    <name type="scientific">Celeribacter ethanolicus</name>
    <dbReference type="NCBI Taxonomy" id="1758178"/>
    <lineage>
        <taxon>Bacteria</taxon>
        <taxon>Pseudomonadati</taxon>
        <taxon>Pseudomonadota</taxon>
        <taxon>Alphaproteobacteria</taxon>
        <taxon>Rhodobacterales</taxon>
        <taxon>Roseobacteraceae</taxon>
        <taxon>Celeribacter</taxon>
    </lineage>
</organism>